<sequence>MKLVQQLGSVDLLNEVEKKEVSSVLHKCLSTRLEACDKEVSQVILLQDLAVRGIAFHHFGMMPLLK</sequence>
<dbReference type="WBParaSite" id="MCU_010009-RA">
    <property type="protein sequence ID" value="MCU_010009-RA"/>
    <property type="gene ID" value="MCU_010009"/>
</dbReference>
<evidence type="ECO:0000313" key="1">
    <source>
        <dbReference type="EMBL" id="VDD83811.1"/>
    </source>
</evidence>
<protein>
    <submittedName>
        <fullName evidence="3">NPH3 domain-containing protein</fullName>
    </submittedName>
</protein>
<evidence type="ECO:0000313" key="2">
    <source>
        <dbReference type="Proteomes" id="UP000267029"/>
    </source>
</evidence>
<name>A0A0R3UPN4_MESCO</name>
<dbReference type="AlphaFoldDB" id="A0A0R3UPN4"/>
<dbReference type="STRING" id="53468.A0A0R3UPN4"/>
<proteinExistence type="predicted"/>
<accession>A0A0R3UPN4</accession>
<dbReference type="OrthoDB" id="64767at2759"/>
<dbReference type="Gene3D" id="3.40.50.300">
    <property type="entry name" value="P-loop containing nucleotide triphosphate hydrolases"/>
    <property type="match status" value="1"/>
</dbReference>
<dbReference type="Proteomes" id="UP000267029">
    <property type="component" value="Unassembled WGS sequence"/>
</dbReference>
<reference evidence="1 2" key="1">
    <citation type="submission" date="2018-10" db="EMBL/GenBank/DDBJ databases">
        <authorList>
            <consortium name="Pathogen Informatics"/>
        </authorList>
    </citation>
    <scope>NUCLEOTIDE SEQUENCE [LARGE SCALE GENOMIC DNA]</scope>
</reference>
<organism evidence="3">
    <name type="scientific">Mesocestoides corti</name>
    <name type="common">Flatworm</name>
    <dbReference type="NCBI Taxonomy" id="53468"/>
    <lineage>
        <taxon>Eukaryota</taxon>
        <taxon>Metazoa</taxon>
        <taxon>Spiralia</taxon>
        <taxon>Lophotrochozoa</taxon>
        <taxon>Platyhelminthes</taxon>
        <taxon>Cestoda</taxon>
        <taxon>Eucestoda</taxon>
        <taxon>Cyclophyllidea</taxon>
        <taxon>Mesocestoididae</taxon>
        <taxon>Mesocestoides</taxon>
    </lineage>
</organism>
<evidence type="ECO:0000313" key="3">
    <source>
        <dbReference type="WBParaSite" id="MCU_010009-RA"/>
    </source>
</evidence>
<keyword evidence="2" id="KW-1185">Reference proteome</keyword>
<dbReference type="InterPro" id="IPR027417">
    <property type="entry name" value="P-loop_NTPase"/>
</dbReference>
<dbReference type="EMBL" id="UXSR01005849">
    <property type="protein sequence ID" value="VDD83811.1"/>
    <property type="molecule type" value="Genomic_DNA"/>
</dbReference>
<reference evidence="3" key="2">
    <citation type="submission" date="2019-11" db="UniProtKB">
        <authorList>
            <consortium name="WormBaseParasite"/>
        </authorList>
    </citation>
    <scope>IDENTIFICATION</scope>
</reference>
<gene>
    <name evidence="1" type="ORF">MCOS_LOCUS9814</name>
</gene>